<dbReference type="Pfam" id="PF14214">
    <property type="entry name" value="Helitron_like_N"/>
    <property type="match status" value="1"/>
</dbReference>
<evidence type="ECO:0000313" key="2">
    <source>
        <dbReference type="EMBL" id="MBW0472123.1"/>
    </source>
</evidence>
<organism evidence="2 3">
    <name type="scientific">Austropuccinia psidii MF-1</name>
    <dbReference type="NCBI Taxonomy" id="1389203"/>
    <lineage>
        <taxon>Eukaryota</taxon>
        <taxon>Fungi</taxon>
        <taxon>Dikarya</taxon>
        <taxon>Basidiomycota</taxon>
        <taxon>Pucciniomycotina</taxon>
        <taxon>Pucciniomycetes</taxon>
        <taxon>Pucciniales</taxon>
        <taxon>Sphaerophragmiaceae</taxon>
        <taxon>Austropuccinia</taxon>
    </lineage>
</organism>
<gene>
    <name evidence="2" type="ORF">O181_011838</name>
</gene>
<accession>A0A9Q3BW19</accession>
<dbReference type="EMBL" id="AVOT02002978">
    <property type="protein sequence ID" value="MBW0472123.1"/>
    <property type="molecule type" value="Genomic_DNA"/>
</dbReference>
<sequence>MYQGLTETLEAKGNAYGKNVVLPSTFIGGPCAMLQICQDDMALVKSYGKPSLFITINANPKWPEIINCLKKGEIASDLTDIITRVFRMKLDFLLQDLTTKKQLGTIVSYVYTIEFHKRGLPHSHIILILVDNSIPRTTSHIDTLVCAEIPNLSEEKQLFWFGDINDAAHPV</sequence>
<dbReference type="OrthoDB" id="3366231at2759"/>
<dbReference type="InterPro" id="IPR025476">
    <property type="entry name" value="Helitron_helicase-like"/>
</dbReference>
<feature type="domain" description="Helitron helicase-like" evidence="1">
    <location>
        <begin position="8"/>
        <end position="127"/>
    </location>
</feature>
<name>A0A9Q3BW19_9BASI</name>
<dbReference type="Proteomes" id="UP000765509">
    <property type="component" value="Unassembled WGS sequence"/>
</dbReference>
<comment type="caution">
    <text evidence="2">The sequence shown here is derived from an EMBL/GenBank/DDBJ whole genome shotgun (WGS) entry which is preliminary data.</text>
</comment>
<protein>
    <recommendedName>
        <fullName evidence="1">Helitron helicase-like domain-containing protein</fullName>
    </recommendedName>
</protein>
<keyword evidence="3" id="KW-1185">Reference proteome</keyword>
<dbReference type="AlphaFoldDB" id="A0A9Q3BW19"/>
<evidence type="ECO:0000313" key="3">
    <source>
        <dbReference type="Proteomes" id="UP000765509"/>
    </source>
</evidence>
<evidence type="ECO:0000259" key="1">
    <source>
        <dbReference type="Pfam" id="PF14214"/>
    </source>
</evidence>
<reference evidence="2" key="1">
    <citation type="submission" date="2021-03" db="EMBL/GenBank/DDBJ databases">
        <title>Draft genome sequence of rust myrtle Austropuccinia psidii MF-1, a brazilian biotype.</title>
        <authorList>
            <person name="Quecine M.C."/>
            <person name="Pachon D.M.R."/>
            <person name="Bonatelli M.L."/>
            <person name="Correr F.H."/>
            <person name="Franceschini L.M."/>
            <person name="Leite T.F."/>
            <person name="Margarido G.R.A."/>
            <person name="Almeida C.A."/>
            <person name="Ferrarezi J.A."/>
            <person name="Labate C.A."/>
        </authorList>
    </citation>
    <scope>NUCLEOTIDE SEQUENCE</scope>
    <source>
        <strain evidence="2">MF-1</strain>
    </source>
</reference>
<proteinExistence type="predicted"/>